<reference evidence="1 2" key="1">
    <citation type="journal article" date="2024" name="BMC Genomics">
        <title>De novo assembly and annotation of Popillia japonica's genome with initial clues to its potential as an invasive pest.</title>
        <authorList>
            <person name="Cucini C."/>
            <person name="Boschi S."/>
            <person name="Funari R."/>
            <person name="Cardaioli E."/>
            <person name="Iannotti N."/>
            <person name="Marturano G."/>
            <person name="Paoli F."/>
            <person name="Bruttini M."/>
            <person name="Carapelli A."/>
            <person name="Frati F."/>
            <person name="Nardi F."/>
        </authorList>
    </citation>
    <scope>NUCLEOTIDE SEQUENCE [LARGE SCALE GENOMIC DNA]</scope>
    <source>
        <strain evidence="1">DMR45628</strain>
    </source>
</reference>
<comment type="caution">
    <text evidence="1">The sequence shown here is derived from an EMBL/GenBank/DDBJ whole genome shotgun (WGS) entry which is preliminary data.</text>
</comment>
<name>A0AAW1LAA1_POPJA</name>
<evidence type="ECO:0000313" key="1">
    <source>
        <dbReference type="EMBL" id="KAK9731120.1"/>
    </source>
</evidence>
<dbReference type="EMBL" id="JASPKY010000137">
    <property type="protein sequence ID" value="KAK9731120.1"/>
    <property type="molecule type" value="Genomic_DNA"/>
</dbReference>
<dbReference type="AlphaFoldDB" id="A0AAW1LAA1"/>
<dbReference type="PANTHER" id="PTHR33198">
    <property type="entry name" value="ANK_REP_REGION DOMAIN-CONTAINING PROTEIN-RELATED"/>
    <property type="match status" value="1"/>
</dbReference>
<organism evidence="1 2">
    <name type="scientific">Popillia japonica</name>
    <name type="common">Japanese beetle</name>
    <dbReference type="NCBI Taxonomy" id="7064"/>
    <lineage>
        <taxon>Eukaryota</taxon>
        <taxon>Metazoa</taxon>
        <taxon>Ecdysozoa</taxon>
        <taxon>Arthropoda</taxon>
        <taxon>Hexapoda</taxon>
        <taxon>Insecta</taxon>
        <taxon>Pterygota</taxon>
        <taxon>Neoptera</taxon>
        <taxon>Endopterygota</taxon>
        <taxon>Coleoptera</taxon>
        <taxon>Polyphaga</taxon>
        <taxon>Scarabaeiformia</taxon>
        <taxon>Scarabaeidae</taxon>
        <taxon>Rutelinae</taxon>
        <taxon>Popillia</taxon>
    </lineage>
</organism>
<protein>
    <submittedName>
        <fullName evidence="1">Uncharacterized protein</fullName>
    </submittedName>
</protein>
<evidence type="ECO:0000313" key="2">
    <source>
        <dbReference type="Proteomes" id="UP001458880"/>
    </source>
</evidence>
<proteinExistence type="predicted"/>
<dbReference type="Proteomes" id="UP001458880">
    <property type="component" value="Unassembled WGS sequence"/>
</dbReference>
<keyword evidence="2" id="KW-1185">Reference proteome</keyword>
<accession>A0AAW1LAA1</accession>
<gene>
    <name evidence="1" type="ORF">QE152_g13890</name>
</gene>
<sequence length="136" mass="16275">MTDLIHLQAQMADADKKDYAKVIKEFEQYCNPKQNVLYERFRFYNRSKELGETFEHYIQELKSLIKSYKDEMLKDRIIFGCSDKHLQEKLLNLKNIELKEVIDTCRNYEITKKQVKVIQNDKVDIPVNAVKAERLK</sequence>